<proteinExistence type="predicted"/>
<evidence type="ECO:0000313" key="2">
    <source>
        <dbReference type="Proteomes" id="UP000021108"/>
    </source>
</evidence>
<gene>
    <name evidence="1" type="ORF">J506_0318</name>
</gene>
<dbReference type="PATRIC" id="fig|1310607.3.peg.315"/>
<sequence length="39" mass="4718">MIIQNKKIEKIYKYQTKEIFSNKTSLRAGFVFRLVRVLI</sequence>
<name>A0A009QGF3_ACIBA</name>
<organism evidence="1 2">
    <name type="scientific">Acinetobacter baumannii 625974</name>
    <dbReference type="NCBI Taxonomy" id="1310607"/>
    <lineage>
        <taxon>Bacteria</taxon>
        <taxon>Pseudomonadati</taxon>
        <taxon>Pseudomonadota</taxon>
        <taxon>Gammaproteobacteria</taxon>
        <taxon>Moraxellales</taxon>
        <taxon>Moraxellaceae</taxon>
        <taxon>Acinetobacter</taxon>
        <taxon>Acinetobacter calcoaceticus/baumannii complex</taxon>
    </lineage>
</organism>
<accession>A0A009QGF3</accession>
<evidence type="ECO:0000313" key="1">
    <source>
        <dbReference type="EMBL" id="EXC09476.1"/>
    </source>
</evidence>
<protein>
    <submittedName>
        <fullName evidence="1">Uncharacterized protein</fullName>
    </submittedName>
</protein>
<reference evidence="1 2" key="1">
    <citation type="submission" date="2014-02" db="EMBL/GenBank/DDBJ databases">
        <title>Comparative genomics and transcriptomics to identify genetic mechanisms underlying the emergence of carbapenem resistant Acinetobacter baumannii (CRAb).</title>
        <authorList>
            <person name="Harris A.D."/>
            <person name="Johnson K.J."/>
            <person name="George J."/>
            <person name="Shefchek K."/>
            <person name="Daugherty S.C."/>
            <person name="Parankush S."/>
            <person name="Sadzewicz L."/>
            <person name="Tallon L."/>
            <person name="Sengamalay N."/>
            <person name="Hazen T.H."/>
            <person name="Rasko D.A."/>
        </authorList>
    </citation>
    <scope>NUCLEOTIDE SEQUENCE [LARGE SCALE GENOMIC DNA]</scope>
    <source>
        <strain evidence="1 2">625974</strain>
    </source>
</reference>
<comment type="caution">
    <text evidence="1">The sequence shown here is derived from an EMBL/GenBank/DDBJ whole genome shotgun (WGS) entry which is preliminary data.</text>
</comment>
<dbReference type="AlphaFoldDB" id="A0A009QGF3"/>
<dbReference type="EMBL" id="JEXD01000002">
    <property type="protein sequence ID" value="EXC09476.1"/>
    <property type="molecule type" value="Genomic_DNA"/>
</dbReference>
<dbReference type="Proteomes" id="UP000021108">
    <property type="component" value="Unassembled WGS sequence"/>
</dbReference>